<dbReference type="Proteomes" id="UP000269721">
    <property type="component" value="Unassembled WGS sequence"/>
</dbReference>
<evidence type="ECO:0000256" key="3">
    <source>
        <dbReference type="ARBA" id="ARBA00023043"/>
    </source>
</evidence>
<reference evidence="6" key="1">
    <citation type="journal article" date="2018" name="Nat. Microbiol.">
        <title>Leveraging single-cell genomics to expand the fungal tree of life.</title>
        <authorList>
            <person name="Ahrendt S.R."/>
            <person name="Quandt C.A."/>
            <person name="Ciobanu D."/>
            <person name="Clum A."/>
            <person name="Salamov A."/>
            <person name="Andreopoulos B."/>
            <person name="Cheng J.F."/>
            <person name="Woyke T."/>
            <person name="Pelin A."/>
            <person name="Henrissat B."/>
            <person name="Reynolds N.K."/>
            <person name="Benny G.L."/>
            <person name="Smith M.E."/>
            <person name="James T.Y."/>
            <person name="Grigoriev I.V."/>
        </authorList>
    </citation>
    <scope>NUCLEOTIDE SEQUENCE [LARGE SCALE GENOMIC DNA]</scope>
</reference>
<dbReference type="GO" id="GO:0019706">
    <property type="term" value="F:protein-cysteine S-palmitoyltransferase activity"/>
    <property type="evidence" value="ECO:0007669"/>
    <property type="project" value="UniProtKB-EC"/>
</dbReference>
<proteinExistence type="predicted"/>
<evidence type="ECO:0000313" key="5">
    <source>
        <dbReference type="EMBL" id="RKO89800.1"/>
    </source>
</evidence>
<sequence length="64" mass="6484">VDARDDMGRTPLHWAAVAGHAGLVVSLLNSGAKDTCRDGAGATPLHYACSKNHARCAAALVEGG</sequence>
<dbReference type="SUPFAM" id="SSF48403">
    <property type="entry name" value="Ankyrin repeat"/>
    <property type="match status" value="1"/>
</dbReference>
<feature type="non-terminal residue" evidence="5">
    <location>
        <position position="64"/>
    </location>
</feature>
<dbReference type="Gene3D" id="1.25.40.20">
    <property type="entry name" value="Ankyrin repeat-containing domain"/>
    <property type="match status" value="1"/>
</dbReference>
<evidence type="ECO:0000256" key="4">
    <source>
        <dbReference type="PROSITE-ProRule" id="PRU00023"/>
    </source>
</evidence>
<feature type="non-terminal residue" evidence="5">
    <location>
        <position position="1"/>
    </location>
</feature>
<organism evidence="5 6">
    <name type="scientific">Blyttiomyces helicus</name>
    <dbReference type="NCBI Taxonomy" id="388810"/>
    <lineage>
        <taxon>Eukaryota</taxon>
        <taxon>Fungi</taxon>
        <taxon>Fungi incertae sedis</taxon>
        <taxon>Chytridiomycota</taxon>
        <taxon>Chytridiomycota incertae sedis</taxon>
        <taxon>Chytridiomycetes</taxon>
        <taxon>Chytridiomycetes incertae sedis</taxon>
        <taxon>Blyttiomyces</taxon>
    </lineage>
</organism>
<name>A0A4P9WFK5_9FUNG</name>
<dbReference type="InterPro" id="IPR002110">
    <property type="entry name" value="Ankyrin_rpt"/>
</dbReference>
<dbReference type="PROSITE" id="PS50088">
    <property type="entry name" value="ANK_REPEAT"/>
    <property type="match status" value="2"/>
</dbReference>
<feature type="repeat" description="ANK" evidence="4">
    <location>
        <begin position="40"/>
        <end position="64"/>
    </location>
</feature>
<feature type="repeat" description="ANK" evidence="4">
    <location>
        <begin position="7"/>
        <end position="39"/>
    </location>
</feature>
<dbReference type="SMART" id="SM00248">
    <property type="entry name" value="ANK"/>
    <property type="match status" value="2"/>
</dbReference>
<keyword evidence="2" id="KW-0677">Repeat</keyword>
<dbReference type="PANTHER" id="PTHR24161:SF85">
    <property type="entry name" value="PALMITOYLTRANSFERASE HIP14"/>
    <property type="match status" value="1"/>
</dbReference>
<evidence type="ECO:0000313" key="6">
    <source>
        <dbReference type="Proteomes" id="UP000269721"/>
    </source>
</evidence>
<dbReference type="EC" id="2.3.1.225" evidence="1"/>
<dbReference type="OrthoDB" id="414816at2759"/>
<dbReference type="PROSITE" id="PS50297">
    <property type="entry name" value="ANK_REP_REGION"/>
    <property type="match status" value="2"/>
</dbReference>
<protein>
    <recommendedName>
        <fullName evidence="1">protein S-acyltransferase</fullName>
        <ecNumber evidence="1">2.3.1.225</ecNumber>
    </recommendedName>
</protein>
<keyword evidence="3 4" id="KW-0040">ANK repeat</keyword>
<keyword evidence="6" id="KW-1185">Reference proteome</keyword>
<dbReference type="Pfam" id="PF12796">
    <property type="entry name" value="Ank_2"/>
    <property type="match status" value="1"/>
</dbReference>
<evidence type="ECO:0000256" key="1">
    <source>
        <dbReference type="ARBA" id="ARBA00012210"/>
    </source>
</evidence>
<dbReference type="EMBL" id="KZ995880">
    <property type="protein sequence ID" value="RKO89800.1"/>
    <property type="molecule type" value="Genomic_DNA"/>
</dbReference>
<dbReference type="PANTHER" id="PTHR24161">
    <property type="entry name" value="ANK_REP_REGION DOMAIN-CONTAINING PROTEIN-RELATED"/>
    <property type="match status" value="1"/>
</dbReference>
<accession>A0A4P9WFK5</accession>
<gene>
    <name evidence="5" type="ORF">BDK51DRAFT_4989</name>
</gene>
<evidence type="ECO:0000256" key="2">
    <source>
        <dbReference type="ARBA" id="ARBA00022737"/>
    </source>
</evidence>
<dbReference type="AlphaFoldDB" id="A0A4P9WFK5"/>
<dbReference type="InterPro" id="IPR036770">
    <property type="entry name" value="Ankyrin_rpt-contain_sf"/>
</dbReference>